<keyword evidence="5" id="KW-0560">Oxidoreductase</keyword>
<feature type="binding site" description="axial binding residue" evidence="6">
    <location>
        <position position="69"/>
    </location>
    <ligand>
        <name>heme</name>
        <dbReference type="ChEBI" id="CHEBI:30413"/>
    </ligand>
    <ligandPart>
        <name>Fe</name>
        <dbReference type="ChEBI" id="CHEBI:18248"/>
    </ligandPart>
</feature>
<keyword evidence="6" id="KW-0479">Metal-binding</keyword>
<dbReference type="GO" id="GO:0020037">
    <property type="term" value="F:heme binding"/>
    <property type="evidence" value="ECO:0007669"/>
    <property type="project" value="InterPro"/>
</dbReference>
<keyword evidence="3 6" id="KW-0349">Heme</keyword>
<comment type="similarity">
    <text evidence="2">Belongs to the cytochrome P450 family.</text>
</comment>
<dbReference type="InterPro" id="IPR036396">
    <property type="entry name" value="Cyt_P450_sf"/>
</dbReference>
<keyword evidence="5" id="KW-0503">Monooxygenase</keyword>
<dbReference type="SUPFAM" id="SSF48264">
    <property type="entry name" value="Cytochrome P450"/>
    <property type="match status" value="1"/>
</dbReference>
<evidence type="ECO:0000313" key="7">
    <source>
        <dbReference type="EMBL" id="CAI5450033.1"/>
    </source>
</evidence>
<dbReference type="OrthoDB" id="1470350at2759"/>
<keyword evidence="8" id="KW-1185">Reference proteome</keyword>
<dbReference type="GO" id="GO:0004497">
    <property type="term" value="F:monooxygenase activity"/>
    <property type="evidence" value="ECO:0007669"/>
    <property type="project" value="UniProtKB-KW"/>
</dbReference>
<evidence type="ECO:0000256" key="6">
    <source>
        <dbReference type="PIRSR" id="PIRSR602401-1"/>
    </source>
</evidence>
<dbReference type="InterPro" id="IPR050196">
    <property type="entry name" value="Cytochrome_P450_Monoox"/>
</dbReference>
<dbReference type="EMBL" id="CANHGI010000005">
    <property type="protein sequence ID" value="CAI5450033.1"/>
    <property type="molecule type" value="Genomic_DNA"/>
</dbReference>
<reference evidence="7" key="1">
    <citation type="submission" date="2022-11" db="EMBL/GenBank/DDBJ databases">
        <authorList>
            <person name="Kikuchi T."/>
        </authorList>
    </citation>
    <scope>NUCLEOTIDE SEQUENCE</scope>
    <source>
        <strain evidence="7">PS1010</strain>
    </source>
</reference>
<name>A0A9P1IQ87_9PELO</name>
<dbReference type="Pfam" id="PF00067">
    <property type="entry name" value="p450"/>
    <property type="match status" value="1"/>
</dbReference>
<comment type="caution">
    <text evidence="7">The sequence shown here is derived from an EMBL/GenBank/DDBJ whole genome shotgun (WGS) entry which is preliminary data.</text>
</comment>
<evidence type="ECO:0000256" key="5">
    <source>
        <dbReference type="ARBA" id="ARBA00023033"/>
    </source>
</evidence>
<dbReference type="AlphaFoldDB" id="A0A9P1IQ87"/>
<evidence type="ECO:0000256" key="4">
    <source>
        <dbReference type="ARBA" id="ARBA00023004"/>
    </source>
</evidence>
<dbReference type="GO" id="GO:0005506">
    <property type="term" value="F:iron ion binding"/>
    <property type="evidence" value="ECO:0007669"/>
    <property type="project" value="InterPro"/>
</dbReference>
<sequence>MRIFPDHPSGTRIILPRGLTACISPISVARDPRHWPRPDDFDPENFELDAISRRDPFSYIPFAAGPRNCIGQKFAILEEKTVLSWIFRKFHVESLDTLRNRRPIPELILRPVDGIHVKLKRRF</sequence>
<comment type="cofactor">
    <cofactor evidence="1 6">
        <name>heme</name>
        <dbReference type="ChEBI" id="CHEBI:30413"/>
    </cofactor>
</comment>
<dbReference type="InterPro" id="IPR002401">
    <property type="entry name" value="Cyt_P450_E_grp-I"/>
</dbReference>
<dbReference type="GO" id="GO:0016705">
    <property type="term" value="F:oxidoreductase activity, acting on paired donors, with incorporation or reduction of molecular oxygen"/>
    <property type="evidence" value="ECO:0007669"/>
    <property type="project" value="InterPro"/>
</dbReference>
<dbReference type="Proteomes" id="UP001152747">
    <property type="component" value="Unassembled WGS sequence"/>
</dbReference>
<accession>A0A9P1IQ87</accession>
<evidence type="ECO:0008006" key="9">
    <source>
        <dbReference type="Google" id="ProtNLM"/>
    </source>
</evidence>
<organism evidence="7 8">
    <name type="scientific">Caenorhabditis angaria</name>
    <dbReference type="NCBI Taxonomy" id="860376"/>
    <lineage>
        <taxon>Eukaryota</taxon>
        <taxon>Metazoa</taxon>
        <taxon>Ecdysozoa</taxon>
        <taxon>Nematoda</taxon>
        <taxon>Chromadorea</taxon>
        <taxon>Rhabditida</taxon>
        <taxon>Rhabditina</taxon>
        <taxon>Rhabditomorpha</taxon>
        <taxon>Rhabditoidea</taxon>
        <taxon>Rhabditidae</taxon>
        <taxon>Peloderinae</taxon>
        <taxon>Caenorhabditis</taxon>
    </lineage>
</organism>
<dbReference type="InterPro" id="IPR001128">
    <property type="entry name" value="Cyt_P450"/>
</dbReference>
<evidence type="ECO:0000256" key="2">
    <source>
        <dbReference type="ARBA" id="ARBA00010617"/>
    </source>
</evidence>
<dbReference type="PRINTS" id="PR00463">
    <property type="entry name" value="EP450I"/>
</dbReference>
<evidence type="ECO:0000313" key="8">
    <source>
        <dbReference type="Proteomes" id="UP001152747"/>
    </source>
</evidence>
<dbReference type="Gene3D" id="1.10.630.10">
    <property type="entry name" value="Cytochrome P450"/>
    <property type="match status" value="1"/>
</dbReference>
<dbReference type="PANTHER" id="PTHR24291:SF146">
    <property type="entry name" value="CYTOCHROME P450"/>
    <property type="match status" value="1"/>
</dbReference>
<protein>
    <recommendedName>
        <fullName evidence="9">Cytochrome P450</fullName>
    </recommendedName>
</protein>
<evidence type="ECO:0000256" key="3">
    <source>
        <dbReference type="ARBA" id="ARBA00022617"/>
    </source>
</evidence>
<evidence type="ECO:0000256" key="1">
    <source>
        <dbReference type="ARBA" id="ARBA00001971"/>
    </source>
</evidence>
<keyword evidence="4 6" id="KW-0408">Iron</keyword>
<dbReference type="PANTHER" id="PTHR24291">
    <property type="entry name" value="CYTOCHROME P450 FAMILY 4"/>
    <property type="match status" value="1"/>
</dbReference>
<proteinExistence type="inferred from homology"/>
<gene>
    <name evidence="7" type="ORF">CAMP_LOCUS12670</name>
</gene>